<dbReference type="HAMAP" id="MF_00631">
    <property type="entry name" value="CrgA"/>
    <property type="match status" value="1"/>
</dbReference>
<comment type="caution">
    <text evidence="9">The sequence shown here is derived from an EMBL/GenBank/DDBJ whole genome shotgun (WGS) entry which is preliminary data.</text>
</comment>
<comment type="similarity">
    <text evidence="7">Belongs to the CrgA family.</text>
</comment>
<evidence type="ECO:0000256" key="1">
    <source>
        <dbReference type="ARBA" id="ARBA00022475"/>
    </source>
</evidence>
<evidence type="ECO:0000256" key="5">
    <source>
        <dbReference type="ARBA" id="ARBA00023136"/>
    </source>
</evidence>
<dbReference type="Proteomes" id="UP001500218">
    <property type="component" value="Unassembled WGS sequence"/>
</dbReference>
<evidence type="ECO:0000256" key="4">
    <source>
        <dbReference type="ARBA" id="ARBA00022989"/>
    </source>
</evidence>
<sequence length="94" mass="10631">MPKSSVRKKKVYTAPPEMRPQSTAAAHKPSPPWVAGTALGLVVFAIVWLVVYYLSSGWADFGDSFNFLYELRYWNLLIGFGAMVAALVMFTRWR</sequence>
<keyword evidence="6 7" id="KW-0131">Cell cycle</keyword>
<feature type="compositionally biased region" description="Basic residues" evidence="8">
    <location>
        <begin position="1"/>
        <end position="11"/>
    </location>
</feature>
<dbReference type="RefSeq" id="WP_344125780.1">
    <property type="nucleotide sequence ID" value="NZ_BAAALT010000009.1"/>
</dbReference>
<accession>A0ABP4XKE1</accession>
<feature type="region of interest" description="Disordered" evidence="8">
    <location>
        <begin position="1"/>
        <end position="30"/>
    </location>
</feature>
<reference evidence="10" key="1">
    <citation type="journal article" date="2019" name="Int. J. Syst. Evol. Microbiol.">
        <title>The Global Catalogue of Microorganisms (GCM) 10K type strain sequencing project: providing services to taxonomists for standard genome sequencing and annotation.</title>
        <authorList>
            <consortium name="The Broad Institute Genomics Platform"/>
            <consortium name="The Broad Institute Genome Sequencing Center for Infectious Disease"/>
            <person name="Wu L."/>
            <person name="Ma J."/>
        </authorList>
    </citation>
    <scope>NUCLEOTIDE SEQUENCE [LARGE SCALE GENOMIC DNA]</scope>
    <source>
        <strain evidence="10">JCM 13250</strain>
    </source>
</reference>
<organism evidence="9 10">
    <name type="scientific">Luedemannella flava</name>
    <dbReference type="NCBI Taxonomy" id="349316"/>
    <lineage>
        <taxon>Bacteria</taxon>
        <taxon>Bacillati</taxon>
        <taxon>Actinomycetota</taxon>
        <taxon>Actinomycetes</taxon>
        <taxon>Micromonosporales</taxon>
        <taxon>Micromonosporaceae</taxon>
        <taxon>Luedemannella</taxon>
    </lineage>
</organism>
<keyword evidence="3 7" id="KW-0812">Transmembrane</keyword>
<dbReference type="EMBL" id="BAAALT010000009">
    <property type="protein sequence ID" value="GAA1786083.1"/>
    <property type="molecule type" value="Genomic_DNA"/>
</dbReference>
<evidence type="ECO:0000256" key="3">
    <source>
        <dbReference type="ARBA" id="ARBA00022692"/>
    </source>
</evidence>
<comment type="subcellular location">
    <subcellularLocation>
        <location evidence="7">Cell membrane</location>
        <topology evidence="7">Multi-pass membrane protein</topology>
    </subcellularLocation>
</comment>
<keyword evidence="4 7" id="KW-1133">Transmembrane helix</keyword>
<dbReference type="Pfam" id="PF06781">
    <property type="entry name" value="CrgA"/>
    <property type="match status" value="1"/>
</dbReference>
<evidence type="ECO:0000256" key="8">
    <source>
        <dbReference type="SAM" id="MobiDB-lite"/>
    </source>
</evidence>
<feature type="transmembrane region" description="Helical" evidence="7">
    <location>
        <begin position="33"/>
        <end position="53"/>
    </location>
</feature>
<comment type="function">
    <text evidence="7">Involved in cell division.</text>
</comment>
<evidence type="ECO:0000256" key="2">
    <source>
        <dbReference type="ARBA" id="ARBA00022618"/>
    </source>
</evidence>
<dbReference type="InterPro" id="IPR009619">
    <property type="entry name" value="CrgA"/>
</dbReference>
<keyword evidence="2 7" id="KW-0132">Cell division</keyword>
<feature type="transmembrane region" description="Helical" evidence="7">
    <location>
        <begin position="73"/>
        <end position="91"/>
    </location>
</feature>
<evidence type="ECO:0000313" key="9">
    <source>
        <dbReference type="EMBL" id="GAA1786083.1"/>
    </source>
</evidence>
<name>A0ABP4XKE1_9ACTN</name>
<evidence type="ECO:0000256" key="7">
    <source>
        <dbReference type="HAMAP-Rule" id="MF_00631"/>
    </source>
</evidence>
<keyword evidence="10" id="KW-1185">Reference proteome</keyword>
<gene>
    <name evidence="7" type="primary">crgA</name>
    <name evidence="9" type="ORF">GCM10009682_05200</name>
</gene>
<protein>
    <recommendedName>
        <fullName evidence="7">Cell division protein CrgA</fullName>
    </recommendedName>
</protein>
<proteinExistence type="inferred from homology"/>
<keyword evidence="1 7" id="KW-1003">Cell membrane</keyword>
<keyword evidence="5 7" id="KW-0472">Membrane</keyword>
<evidence type="ECO:0000256" key="6">
    <source>
        <dbReference type="ARBA" id="ARBA00023306"/>
    </source>
</evidence>
<evidence type="ECO:0000313" key="10">
    <source>
        <dbReference type="Proteomes" id="UP001500218"/>
    </source>
</evidence>